<sequence length="176" mass="19875">MPPPLHHDYLDLKKKHSAEVVKQTIKWFNGAEEKLWRYLEELPSEKDTTDGPTGMQLVDGNPIAAARTMFQLYTHTPCLSIHDNIVHTSCGDIRATHFIHATNGWTSHLLAPMQEKYVPVRGHMTAQRAGISLEYGWLEGAGGWEMGGYRFVIGVHPYFLATLKPSPLDNFHPNTK</sequence>
<accession>A0A284R2V6</accession>
<name>A0A284R2V6_ARMOS</name>
<dbReference type="EMBL" id="FUEG01000004">
    <property type="protein sequence ID" value="SJL03057.1"/>
    <property type="molecule type" value="Genomic_DNA"/>
</dbReference>
<evidence type="ECO:0000313" key="1">
    <source>
        <dbReference type="EMBL" id="SJL03057.1"/>
    </source>
</evidence>
<organism evidence="1 2">
    <name type="scientific">Armillaria ostoyae</name>
    <name type="common">Armillaria root rot fungus</name>
    <dbReference type="NCBI Taxonomy" id="47428"/>
    <lineage>
        <taxon>Eukaryota</taxon>
        <taxon>Fungi</taxon>
        <taxon>Dikarya</taxon>
        <taxon>Basidiomycota</taxon>
        <taxon>Agaricomycotina</taxon>
        <taxon>Agaricomycetes</taxon>
        <taxon>Agaricomycetidae</taxon>
        <taxon>Agaricales</taxon>
        <taxon>Marasmiineae</taxon>
        <taxon>Physalacriaceae</taxon>
        <taxon>Armillaria</taxon>
    </lineage>
</organism>
<reference evidence="2" key="1">
    <citation type="journal article" date="2017" name="Nat. Ecol. Evol.">
        <title>Genome expansion and lineage-specific genetic innovations in the forest pathogenic fungi Armillaria.</title>
        <authorList>
            <person name="Sipos G."/>
            <person name="Prasanna A.N."/>
            <person name="Walter M.C."/>
            <person name="O'Connor E."/>
            <person name="Balint B."/>
            <person name="Krizsan K."/>
            <person name="Kiss B."/>
            <person name="Hess J."/>
            <person name="Varga T."/>
            <person name="Slot J."/>
            <person name="Riley R."/>
            <person name="Boka B."/>
            <person name="Rigling D."/>
            <person name="Barry K."/>
            <person name="Lee J."/>
            <person name="Mihaltcheva S."/>
            <person name="LaButti K."/>
            <person name="Lipzen A."/>
            <person name="Waldron R."/>
            <person name="Moloney N.M."/>
            <person name="Sperisen C."/>
            <person name="Kredics L."/>
            <person name="Vagvoelgyi C."/>
            <person name="Patrignani A."/>
            <person name="Fitzpatrick D."/>
            <person name="Nagy I."/>
            <person name="Doyle S."/>
            <person name="Anderson J.B."/>
            <person name="Grigoriev I.V."/>
            <person name="Gueldener U."/>
            <person name="Muensterkoetter M."/>
            <person name="Nagy L.G."/>
        </authorList>
    </citation>
    <scope>NUCLEOTIDE SEQUENCE [LARGE SCALE GENOMIC DNA]</scope>
    <source>
        <strain evidence="2">C18/9</strain>
    </source>
</reference>
<dbReference type="Gene3D" id="3.30.9.10">
    <property type="entry name" value="D-Amino Acid Oxidase, subunit A, domain 2"/>
    <property type="match status" value="1"/>
</dbReference>
<dbReference type="InterPro" id="IPR036188">
    <property type="entry name" value="FAD/NAD-bd_sf"/>
</dbReference>
<dbReference type="AlphaFoldDB" id="A0A284R2V6"/>
<proteinExistence type="predicted"/>
<evidence type="ECO:0008006" key="3">
    <source>
        <dbReference type="Google" id="ProtNLM"/>
    </source>
</evidence>
<protein>
    <recommendedName>
        <fullName evidence="3">FAD dependent oxidoreductase domain-containing protein</fullName>
    </recommendedName>
</protein>
<dbReference type="STRING" id="47428.A0A284R2V6"/>
<keyword evidence="2" id="KW-1185">Reference proteome</keyword>
<dbReference type="Proteomes" id="UP000219338">
    <property type="component" value="Unassembled WGS sequence"/>
</dbReference>
<dbReference type="OrthoDB" id="429143at2759"/>
<dbReference type="Gene3D" id="3.50.50.60">
    <property type="entry name" value="FAD/NAD(P)-binding domain"/>
    <property type="match status" value="1"/>
</dbReference>
<evidence type="ECO:0000313" key="2">
    <source>
        <dbReference type="Proteomes" id="UP000219338"/>
    </source>
</evidence>
<gene>
    <name evidence="1" type="ORF">ARMOST_06402</name>
</gene>